<dbReference type="PROSITE" id="PS50297">
    <property type="entry name" value="ANK_REP_REGION"/>
    <property type="match status" value="3"/>
</dbReference>
<feature type="compositionally biased region" description="Acidic residues" evidence="5">
    <location>
        <begin position="1"/>
        <end position="20"/>
    </location>
</feature>
<evidence type="ECO:0000256" key="4">
    <source>
        <dbReference type="SAM" id="Coils"/>
    </source>
</evidence>
<feature type="repeat" description="ANK" evidence="3">
    <location>
        <begin position="57"/>
        <end position="89"/>
    </location>
</feature>
<feature type="compositionally biased region" description="Basic and acidic residues" evidence="5">
    <location>
        <begin position="225"/>
        <end position="241"/>
    </location>
</feature>
<dbReference type="SMART" id="SM00248">
    <property type="entry name" value="ANK"/>
    <property type="match status" value="4"/>
</dbReference>
<dbReference type="InterPro" id="IPR002110">
    <property type="entry name" value="Ankyrin_rpt"/>
</dbReference>
<evidence type="ECO:0000256" key="3">
    <source>
        <dbReference type="PROSITE-ProRule" id="PRU00023"/>
    </source>
</evidence>
<accession>A0A7S1TT43</accession>
<evidence type="ECO:0000256" key="1">
    <source>
        <dbReference type="ARBA" id="ARBA00022737"/>
    </source>
</evidence>
<evidence type="ECO:0000256" key="5">
    <source>
        <dbReference type="SAM" id="MobiDB-lite"/>
    </source>
</evidence>
<dbReference type="Pfam" id="PF12796">
    <property type="entry name" value="Ank_2"/>
    <property type="match status" value="1"/>
</dbReference>
<dbReference type="Gene3D" id="1.25.40.20">
    <property type="entry name" value="Ankyrin repeat-containing domain"/>
    <property type="match status" value="1"/>
</dbReference>
<dbReference type="PROSITE" id="PS50088">
    <property type="entry name" value="ANK_REPEAT"/>
    <property type="match status" value="3"/>
</dbReference>
<dbReference type="PANTHER" id="PTHR24171:SF9">
    <property type="entry name" value="ANKYRIN REPEAT DOMAIN-CONTAINING PROTEIN 39"/>
    <property type="match status" value="1"/>
</dbReference>
<dbReference type="PRINTS" id="PR01415">
    <property type="entry name" value="ANKYRIN"/>
</dbReference>
<keyword evidence="1" id="KW-0677">Repeat</keyword>
<dbReference type="InterPro" id="IPR036770">
    <property type="entry name" value="Ankyrin_rpt-contain_sf"/>
</dbReference>
<name>A0A7S1TT43_9STRA</name>
<feature type="coiled-coil region" evidence="4">
    <location>
        <begin position="497"/>
        <end position="546"/>
    </location>
</feature>
<organism evidence="6">
    <name type="scientific">Phaeomonas parva</name>
    <dbReference type="NCBI Taxonomy" id="124430"/>
    <lineage>
        <taxon>Eukaryota</taxon>
        <taxon>Sar</taxon>
        <taxon>Stramenopiles</taxon>
        <taxon>Ochrophyta</taxon>
        <taxon>Pinguiophyceae</taxon>
        <taxon>Pinguiochrysidales</taxon>
        <taxon>Pinguiochrysidaceae</taxon>
        <taxon>Phaeomonas</taxon>
    </lineage>
</organism>
<dbReference type="PANTHER" id="PTHR24171">
    <property type="entry name" value="ANKYRIN REPEAT DOMAIN-CONTAINING PROTEIN 39-RELATED"/>
    <property type="match status" value="1"/>
</dbReference>
<feature type="region of interest" description="Disordered" evidence="5">
    <location>
        <begin position="1"/>
        <end position="22"/>
    </location>
</feature>
<dbReference type="SUPFAM" id="SSF48403">
    <property type="entry name" value="Ankyrin repeat"/>
    <property type="match status" value="1"/>
</dbReference>
<keyword evidence="2 3" id="KW-0040">ANK repeat</keyword>
<feature type="region of interest" description="Disordered" evidence="5">
    <location>
        <begin position="225"/>
        <end position="248"/>
    </location>
</feature>
<proteinExistence type="predicted"/>
<dbReference type="Pfam" id="PF00023">
    <property type="entry name" value="Ank"/>
    <property type="match status" value="1"/>
</dbReference>
<protein>
    <submittedName>
        <fullName evidence="6">Uncharacterized protein</fullName>
    </submittedName>
</protein>
<dbReference type="AlphaFoldDB" id="A0A7S1TT43"/>
<reference evidence="6" key="1">
    <citation type="submission" date="2021-01" db="EMBL/GenBank/DDBJ databases">
        <authorList>
            <person name="Corre E."/>
            <person name="Pelletier E."/>
            <person name="Niang G."/>
            <person name="Scheremetjew M."/>
            <person name="Finn R."/>
            <person name="Kale V."/>
            <person name="Holt S."/>
            <person name="Cochrane G."/>
            <person name="Meng A."/>
            <person name="Brown T."/>
            <person name="Cohen L."/>
        </authorList>
    </citation>
    <scope>NUCLEOTIDE SEQUENCE</scope>
    <source>
        <strain evidence="6">CCMP2877</strain>
    </source>
</reference>
<gene>
    <name evidence="6" type="ORF">PPAR1163_LOCUS4715</name>
</gene>
<feature type="repeat" description="ANK" evidence="3">
    <location>
        <begin position="102"/>
        <end position="134"/>
    </location>
</feature>
<feature type="repeat" description="ANK" evidence="3">
    <location>
        <begin position="135"/>
        <end position="167"/>
    </location>
</feature>
<keyword evidence="4" id="KW-0175">Coiled coil</keyword>
<sequence length="546" mass="59618">MDDDAFLDDDELEEEEEQIDPETLAPDLFAAAKGDDLGKVKELVEQGVPITHVDEATLWTALHWAANNGNLELVRLLLGLDAAAVYKEAKKNQAAMGENPALENTPLHWASYRGHIQVVWALLEAGYDPDDTDESLNTPLHLAAASGHAKIVQVLLQDGATPSLKNKFHNSALALCTSDATRNLLENALDGLRRRPTLSAADKKRLHAENLDGYARLQQRVRDAAEGRVGEVEESKDEKESAAAGEPTTDVLIERLREVTALAGAMGVPPEVLEVGAAGEGAIRLRGDLRSAMADLEAVAPVLTQSQYTALANPLKLLVARFEKGTVPCDGAILDAARTLVRRSHCEYWLQVALRQVEPCECATEATVNLMGRLRSAIEAAAAEGADAAKVGEARERLGVLEGELEMSRALVVVPTVRLPIEEAPKDYWGDEDKGKFWDDYPEWPLEPPLPEDAPEDAKPEYKWIPSESLAALRSAVNRLDAALESVADAKVNEEVKAQAEEVQKKAAGDLKLLENKDEEDREKEFVAVEKAAKKARKKMKKSKKK</sequence>
<evidence type="ECO:0000313" key="6">
    <source>
        <dbReference type="EMBL" id="CAD9246363.1"/>
    </source>
</evidence>
<dbReference type="EMBL" id="HBGJ01007494">
    <property type="protein sequence ID" value="CAD9246363.1"/>
    <property type="molecule type" value="Transcribed_RNA"/>
</dbReference>
<evidence type="ECO:0000256" key="2">
    <source>
        <dbReference type="ARBA" id="ARBA00023043"/>
    </source>
</evidence>